<name>A0A930KLQ0_9MICC</name>
<comment type="caution">
    <text evidence="1">The sequence shown here is derived from an EMBL/GenBank/DDBJ whole genome shotgun (WGS) entry which is preliminary data.</text>
</comment>
<accession>A0A930KLQ0</accession>
<gene>
    <name evidence="1" type="ORF">HXO56_08500</name>
</gene>
<dbReference type="Proteomes" id="UP000769484">
    <property type="component" value="Unassembled WGS sequence"/>
</dbReference>
<sequence length="227" mass="26712">MSELEWLKQDWMKASMDRQNFVDNVVNYYNKHRANKITETKVLDNGRVVQFSNDICSVQVFNQSIDSVIISHKYNSGGNMKQFIVENDLRGTFQDDVIKATEWVMSSDFDAYWDFEELANTQQIVCSDDDVVRVMKEFNWIPDKEVNELHFINNHKAFWEDGRNTCHVYMVVTHNDVLRVDLRSYVYKNDFKDSVWSNGFTYDDLRSLVGSILGKDSMVKPVDWVEE</sequence>
<organism evidence="1 2">
    <name type="scientific">Rothia dentocariosa</name>
    <dbReference type="NCBI Taxonomy" id="2047"/>
    <lineage>
        <taxon>Bacteria</taxon>
        <taxon>Bacillati</taxon>
        <taxon>Actinomycetota</taxon>
        <taxon>Actinomycetes</taxon>
        <taxon>Micrococcales</taxon>
        <taxon>Micrococcaceae</taxon>
        <taxon>Rothia</taxon>
    </lineage>
</organism>
<reference evidence="1" key="1">
    <citation type="submission" date="2020-04" db="EMBL/GenBank/DDBJ databases">
        <title>Deep metagenomics examines the oral microbiome during advanced dental caries in children, revealing novel taxa and co-occurrences with host molecules.</title>
        <authorList>
            <person name="Baker J.L."/>
            <person name="Morton J.T."/>
            <person name="Dinis M."/>
            <person name="Alvarez R."/>
            <person name="Tran N.C."/>
            <person name="Knight R."/>
            <person name="Edlund A."/>
        </authorList>
    </citation>
    <scope>NUCLEOTIDE SEQUENCE</scope>
    <source>
        <strain evidence="1">JCVI_47_bin.4</strain>
    </source>
</reference>
<dbReference type="EMBL" id="JABZXJ010000034">
    <property type="protein sequence ID" value="MBF1650112.1"/>
    <property type="molecule type" value="Genomic_DNA"/>
</dbReference>
<dbReference type="AlphaFoldDB" id="A0A930KLQ0"/>
<protein>
    <submittedName>
        <fullName evidence="1">Uncharacterized protein</fullName>
    </submittedName>
</protein>
<evidence type="ECO:0000313" key="1">
    <source>
        <dbReference type="EMBL" id="MBF1650112.1"/>
    </source>
</evidence>
<evidence type="ECO:0000313" key="2">
    <source>
        <dbReference type="Proteomes" id="UP000769484"/>
    </source>
</evidence>
<proteinExistence type="predicted"/>